<evidence type="ECO:0000256" key="6">
    <source>
        <dbReference type="ARBA" id="ARBA00023237"/>
    </source>
</evidence>
<dbReference type="Pfam" id="PF25183">
    <property type="entry name" value="OMP_b-brl_4"/>
    <property type="match status" value="1"/>
</dbReference>
<proteinExistence type="predicted"/>
<gene>
    <name evidence="9" type="ORF">SAMN05216464_10264</name>
</gene>
<protein>
    <submittedName>
        <fullName evidence="9">Carboxypeptidase regulatory-like domain-containing protein</fullName>
    </submittedName>
</protein>
<keyword evidence="2" id="KW-0813">Transport</keyword>
<accession>A0A1G6W642</accession>
<dbReference type="InterPro" id="IPR057601">
    <property type="entry name" value="Oar-like_b-barrel"/>
</dbReference>
<dbReference type="Gene3D" id="2.40.170.20">
    <property type="entry name" value="TonB-dependent receptor, beta-barrel domain"/>
    <property type="match status" value="1"/>
</dbReference>
<dbReference type="OrthoDB" id="9768147at2"/>
<sequence length="1115" mass="122737">MKKIYFILLSMLIIGVANVAKAQITTSVVSGKVTDQKGGTLPGVTVTVLNTSTGTRYGAQTNADGRYTIANVNPGGPYTLSASFIGYKKDEKTEVTLSLGSVTFNFALVDETTNLQEVKIKGTAGGTKTGASTRIGQNQLKNLPSISRSLQDFTRTTPQSNNNSFQGTNYRYNNVTLDGAINNDAIGFSPSLGGQNNASGQVGSSTRTSPVSLDAIQDIQVLVAPYDIKIGNVLGGSINAVTRSGTNDFTGSVYGFGRGSFMVGPNNAKAASGGDGSSLSDFHDYQTGIRLGLPIIKNKLFFFTNEEIARRQDPVIRGLDHNGSANILSQADGDKLVAAFKSFTTDAAHPNGIDPGTYNNTTIFSNSNKFFNRLDWNINDNNQLTIRNNTITSTATNLERDQQNFRFSGIDYTSHNNSTSTVAELKSRFSNNVSNSLVLGYSNVHDYRDPNSDPSLPQIEITGRSPGTTIFMGTDREAAIFDMRQKTAEFTDNLTWTKGKHTFTFGTHNEFYDITYNFVNAWNGRVAYSSIEDFVNNNPSRVRTNFNYTNNTRDYILANPSAKFKVNLLSLYGQDEIQLTDNFKLTLALRADYADVPNKQPLSDKTTNAPVDPNYGNTYTYTKPKDIKQNYLGNIEWNPRAAFNFDVNGDQSVIVRGGSGFFTGRVPFAWFGYAFYNNGKTYGAYDVKAPSSGISAQTPGTNPVQSAPNGELNYVNKQLPAVNTSAAGATQVDMIDNNFKMPQVWRSSLAVDYTTADQWKFTGEGIYTKVIHDLKFQQVNTLDQVTYYVYDTQKQQPIFNNTATGLNKGKINPLYTNAYLLSNTSEGYRYSLTAQVAKNTQFGPNNALNVTAAYTYGHSKDVTNGIRNSMESNWQLNQALNPNSPGLANSNFDIRSRIVSTVNFRHDWDAAQNYTANFSFFFSSQSGNPYTFDTYPNAIDGTGQQLSLAYIPKRGETVNFFSDIAATATAPAKTAVQQAAAFDAFIDKNKYLSGRRGEFTERNAAFTPWNNQLDFRFAQDFKFGNGKRKQVITFTYDIVNLTNLLNKKWGQYYFSANTFNSSASVGLAPAKGGTPSFENAPTTYPKYTFADPGLPYSVDLFASRWQMQFGLRYAF</sequence>
<keyword evidence="9" id="KW-0121">Carboxypeptidase</keyword>
<keyword evidence="6" id="KW-0998">Cell outer membrane</keyword>
<evidence type="ECO:0000256" key="5">
    <source>
        <dbReference type="ARBA" id="ARBA00023136"/>
    </source>
</evidence>
<keyword evidence="5" id="KW-0472">Membrane</keyword>
<evidence type="ECO:0000313" key="10">
    <source>
        <dbReference type="Proteomes" id="UP000199072"/>
    </source>
</evidence>
<dbReference type="InterPro" id="IPR039426">
    <property type="entry name" value="TonB-dep_rcpt-like"/>
</dbReference>
<reference evidence="9 10" key="1">
    <citation type="submission" date="2016-10" db="EMBL/GenBank/DDBJ databases">
        <authorList>
            <person name="de Groot N.N."/>
        </authorList>
    </citation>
    <scope>NUCLEOTIDE SEQUENCE [LARGE SCALE GENOMIC DNA]</scope>
    <source>
        <strain evidence="9 10">47C3B</strain>
    </source>
</reference>
<keyword evidence="3" id="KW-1134">Transmembrane beta strand</keyword>
<dbReference type="GO" id="GO:0009279">
    <property type="term" value="C:cell outer membrane"/>
    <property type="evidence" value="ECO:0007669"/>
    <property type="project" value="UniProtKB-SubCell"/>
</dbReference>
<dbReference type="InterPro" id="IPR036942">
    <property type="entry name" value="Beta-barrel_TonB_sf"/>
</dbReference>
<dbReference type="AlphaFoldDB" id="A0A1G6W642"/>
<dbReference type="Gene3D" id="2.60.40.1120">
    <property type="entry name" value="Carboxypeptidase-like, regulatory domain"/>
    <property type="match status" value="1"/>
</dbReference>
<keyword evidence="9" id="KW-0378">Hydrolase</keyword>
<dbReference type="GO" id="GO:0044718">
    <property type="term" value="P:siderophore transmembrane transport"/>
    <property type="evidence" value="ECO:0007669"/>
    <property type="project" value="TreeGrafter"/>
</dbReference>
<dbReference type="Pfam" id="PF13620">
    <property type="entry name" value="CarboxypepD_reg"/>
    <property type="match status" value="1"/>
</dbReference>
<dbReference type="RefSeq" id="WP_091145318.1">
    <property type="nucleotide sequence ID" value="NZ_FNAI01000002.1"/>
</dbReference>
<dbReference type="GO" id="GO:0015344">
    <property type="term" value="F:siderophore uptake transmembrane transporter activity"/>
    <property type="evidence" value="ECO:0007669"/>
    <property type="project" value="TreeGrafter"/>
</dbReference>
<evidence type="ECO:0000259" key="8">
    <source>
        <dbReference type="Pfam" id="PF25183"/>
    </source>
</evidence>
<keyword evidence="10" id="KW-1185">Reference proteome</keyword>
<evidence type="ECO:0000256" key="1">
    <source>
        <dbReference type="ARBA" id="ARBA00004571"/>
    </source>
</evidence>
<keyword evidence="7" id="KW-0732">Signal</keyword>
<dbReference type="Proteomes" id="UP000199072">
    <property type="component" value="Unassembled WGS sequence"/>
</dbReference>
<dbReference type="PANTHER" id="PTHR30069">
    <property type="entry name" value="TONB-DEPENDENT OUTER MEMBRANE RECEPTOR"/>
    <property type="match status" value="1"/>
</dbReference>
<dbReference type="STRING" id="1391627.SAMN05216464_10264"/>
<dbReference type="PANTHER" id="PTHR30069:SF46">
    <property type="entry name" value="OAR PROTEIN"/>
    <property type="match status" value="1"/>
</dbReference>
<comment type="subcellular location">
    <subcellularLocation>
        <location evidence="1">Cell outer membrane</location>
        <topology evidence="1">Multi-pass membrane protein</topology>
    </subcellularLocation>
</comment>
<keyword evidence="9" id="KW-0645">Protease</keyword>
<dbReference type="SUPFAM" id="SSF49464">
    <property type="entry name" value="Carboxypeptidase regulatory domain-like"/>
    <property type="match status" value="1"/>
</dbReference>
<dbReference type="EMBL" id="FNAI01000002">
    <property type="protein sequence ID" value="SDD61163.1"/>
    <property type="molecule type" value="Genomic_DNA"/>
</dbReference>
<evidence type="ECO:0000256" key="2">
    <source>
        <dbReference type="ARBA" id="ARBA00022448"/>
    </source>
</evidence>
<feature type="domain" description="TonB-dependent transporter Oar-like beta-barrel" evidence="8">
    <location>
        <begin position="241"/>
        <end position="1046"/>
    </location>
</feature>
<evidence type="ECO:0000256" key="7">
    <source>
        <dbReference type="SAM" id="SignalP"/>
    </source>
</evidence>
<dbReference type="InterPro" id="IPR008969">
    <property type="entry name" value="CarboxyPept-like_regulatory"/>
</dbReference>
<dbReference type="SUPFAM" id="SSF56935">
    <property type="entry name" value="Porins"/>
    <property type="match status" value="1"/>
</dbReference>
<evidence type="ECO:0000256" key="3">
    <source>
        <dbReference type="ARBA" id="ARBA00022452"/>
    </source>
</evidence>
<feature type="chain" id="PRO_5011643409" evidence="7">
    <location>
        <begin position="23"/>
        <end position="1115"/>
    </location>
</feature>
<keyword evidence="4" id="KW-0812">Transmembrane</keyword>
<organism evidence="9 10">
    <name type="scientific">Mucilaginibacter pineti</name>
    <dbReference type="NCBI Taxonomy" id="1391627"/>
    <lineage>
        <taxon>Bacteria</taxon>
        <taxon>Pseudomonadati</taxon>
        <taxon>Bacteroidota</taxon>
        <taxon>Sphingobacteriia</taxon>
        <taxon>Sphingobacteriales</taxon>
        <taxon>Sphingobacteriaceae</taxon>
        <taxon>Mucilaginibacter</taxon>
    </lineage>
</organism>
<name>A0A1G6W642_9SPHI</name>
<evidence type="ECO:0000256" key="4">
    <source>
        <dbReference type="ARBA" id="ARBA00022692"/>
    </source>
</evidence>
<dbReference type="GO" id="GO:0004180">
    <property type="term" value="F:carboxypeptidase activity"/>
    <property type="evidence" value="ECO:0007669"/>
    <property type="project" value="UniProtKB-KW"/>
</dbReference>
<feature type="signal peptide" evidence="7">
    <location>
        <begin position="1"/>
        <end position="22"/>
    </location>
</feature>
<evidence type="ECO:0000313" key="9">
    <source>
        <dbReference type="EMBL" id="SDD61163.1"/>
    </source>
</evidence>